<dbReference type="SUPFAM" id="SSF53756">
    <property type="entry name" value="UDP-Glycosyltransferase/glycogen phosphorylase"/>
    <property type="match status" value="1"/>
</dbReference>
<dbReference type="PANTHER" id="PTHR45947:SF3">
    <property type="entry name" value="SULFOQUINOVOSYL TRANSFERASE SQD2"/>
    <property type="match status" value="1"/>
</dbReference>
<dbReference type="GO" id="GO:0016757">
    <property type="term" value="F:glycosyltransferase activity"/>
    <property type="evidence" value="ECO:0007669"/>
    <property type="project" value="InterPro"/>
</dbReference>
<evidence type="ECO:0000313" key="4">
    <source>
        <dbReference type="EMBL" id="WYJ91882.1"/>
    </source>
</evidence>
<keyword evidence="3" id="KW-0808">Transferase</keyword>
<evidence type="ECO:0000313" key="3">
    <source>
        <dbReference type="EMBL" id="OTP09699.1"/>
    </source>
</evidence>
<gene>
    <name evidence="4" type="ORF">A5888_003655</name>
    <name evidence="3" type="ORF">A5888_004087</name>
</gene>
<dbReference type="Proteomes" id="UP000195141">
    <property type="component" value="Chromosome"/>
</dbReference>
<dbReference type="EMBL" id="NGMM01000010">
    <property type="protein sequence ID" value="OTP09699.1"/>
    <property type="molecule type" value="Genomic_DNA"/>
</dbReference>
<feature type="domain" description="Glycosyl transferase family 1" evidence="1">
    <location>
        <begin position="153"/>
        <end position="305"/>
    </location>
</feature>
<sequence length="351" mass="40229">MKILLYFEGEKILAKSGIGRALDHQKRALSKAGIEYTLDPECTDYDILHINTYGIHSHGMVSKARKLGKKVIYHAHSTEEDFRNSFIGSNTISPLVKKYLVSLYKKADYIVTPTQYSKELLEGYGITVPISAISNGIDLHRFEPSAEKEQAFKEYFDIKENEKVIICVGLYFERKGITDFVKIAENLPQYRFIWFGHTPMYSIPKNIRDIVKEDHPANVEFPGYIKGDIIEGAYSGADLFFFPSHEETEGIVILEALASHQQILVRDIPVYNGWLEENINCYMGNSQEEFERLIQQILNEELPSTKKQGYLTAEEKSIERIGDELKKIYEKVLKSESKNESKTVIHHSNGF</sequence>
<dbReference type="InterPro" id="IPR028098">
    <property type="entry name" value="Glyco_trans_4-like_N"/>
</dbReference>
<dbReference type="PANTHER" id="PTHR45947">
    <property type="entry name" value="SULFOQUINOVOSYL TRANSFERASE SQD2"/>
    <property type="match status" value="1"/>
</dbReference>
<evidence type="ECO:0000313" key="5">
    <source>
        <dbReference type="Proteomes" id="UP000195141"/>
    </source>
</evidence>
<name>A0A242JX54_9ENTE</name>
<dbReference type="InterPro" id="IPR050194">
    <property type="entry name" value="Glycosyltransferase_grp1"/>
</dbReference>
<evidence type="ECO:0000259" key="1">
    <source>
        <dbReference type="Pfam" id="PF00534"/>
    </source>
</evidence>
<dbReference type="RefSeq" id="WP_086351053.1">
    <property type="nucleotide sequence ID" value="NZ_CP147247.1"/>
</dbReference>
<accession>A0A242JX54</accession>
<dbReference type="EMBL" id="CP147247">
    <property type="protein sequence ID" value="WYJ91882.1"/>
    <property type="molecule type" value="Genomic_DNA"/>
</dbReference>
<dbReference type="Pfam" id="PF13439">
    <property type="entry name" value="Glyco_transf_4"/>
    <property type="match status" value="1"/>
</dbReference>
<reference evidence="3" key="1">
    <citation type="submission" date="2017-05" db="EMBL/GenBank/DDBJ databases">
        <title>The Genome Sequence of Enterococcus sp. 9E7_DIV0242.</title>
        <authorList>
            <consortium name="The Broad Institute Genomics Platform"/>
            <consortium name="The Broad Institute Genomic Center for Infectious Diseases"/>
            <person name="Earl A."/>
            <person name="Manson A."/>
            <person name="Schwartman J."/>
            <person name="Gilmore M."/>
            <person name="Abouelleil A."/>
            <person name="Cao P."/>
            <person name="Chapman S."/>
            <person name="Cusick C."/>
            <person name="Shea T."/>
            <person name="Young S."/>
            <person name="Neafsey D."/>
            <person name="Nusbaum C."/>
            <person name="Birren B."/>
        </authorList>
    </citation>
    <scope>NUCLEOTIDE SEQUENCE [LARGE SCALE GENOMIC DNA]</scope>
    <source>
        <strain evidence="3">9E7_DIV0242</strain>
    </source>
</reference>
<dbReference type="Pfam" id="PF00534">
    <property type="entry name" value="Glycos_transf_1"/>
    <property type="match status" value="1"/>
</dbReference>
<feature type="domain" description="Glycosyltransferase subfamily 4-like N-terminal" evidence="2">
    <location>
        <begin position="44"/>
        <end position="141"/>
    </location>
</feature>
<dbReference type="AlphaFoldDB" id="A0A242JX54"/>
<proteinExistence type="predicted"/>
<evidence type="ECO:0000259" key="2">
    <source>
        <dbReference type="Pfam" id="PF13439"/>
    </source>
</evidence>
<keyword evidence="5" id="KW-1185">Reference proteome</keyword>
<dbReference type="OrthoDB" id="9802525at2"/>
<reference evidence="4" key="3">
    <citation type="submission" date="2024-03" db="EMBL/GenBank/DDBJ databases">
        <title>The Genome Sequence of Enterococcus sp. DIV0242b.</title>
        <authorList>
            <consortium name="The Broad Institute Genomics Platform"/>
            <consortium name="The Broad Institute Microbial Omics Core"/>
            <consortium name="The Broad Institute Genomic Center for Infectious Diseases"/>
            <person name="Earl A."/>
            <person name="Manson A."/>
            <person name="Gilmore M."/>
            <person name="Schwartman J."/>
            <person name="Shea T."/>
            <person name="Abouelleil A."/>
            <person name="Cao P."/>
            <person name="Chapman S."/>
            <person name="Cusick C."/>
            <person name="Young S."/>
            <person name="Neafsey D."/>
            <person name="Nusbaum C."/>
            <person name="Birren B."/>
        </authorList>
    </citation>
    <scope>NUCLEOTIDE SEQUENCE</scope>
    <source>
        <strain evidence="4">9E7_DIV0242</strain>
    </source>
</reference>
<reference evidence="4" key="2">
    <citation type="submission" date="2017-05" db="EMBL/GenBank/DDBJ databases">
        <authorList>
            <consortium name="The Broad Institute Genomics Platform"/>
            <consortium name="The Broad Institute Genomic Center for Infectious Diseases"/>
            <person name="Earl A."/>
            <person name="Manson A."/>
            <person name="Schwartman J."/>
            <person name="Gilmore M."/>
            <person name="Abouelleil A."/>
            <person name="Cao P."/>
            <person name="Chapman S."/>
            <person name="Cusick C."/>
            <person name="Shea T."/>
            <person name="Young S."/>
            <person name="Neafsey D."/>
            <person name="Nusbaum C."/>
            <person name="Birren B."/>
        </authorList>
    </citation>
    <scope>NUCLEOTIDE SEQUENCE</scope>
    <source>
        <strain evidence="4">9E7_DIV0242</strain>
    </source>
</reference>
<organism evidence="3">
    <name type="scientific">Candidatus Enterococcus clewellii</name>
    <dbReference type="NCBI Taxonomy" id="1834193"/>
    <lineage>
        <taxon>Bacteria</taxon>
        <taxon>Bacillati</taxon>
        <taxon>Bacillota</taxon>
        <taxon>Bacilli</taxon>
        <taxon>Lactobacillales</taxon>
        <taxon>Enterococcaceae</taxon>
        <taxon>Enterococcus</taxon>
    </lineage>
</organism>
<protein>
    <submittedName>
        <fullName evidence="3">Glycosyl transferase, group 1 family protein</fullName>
    </submittedName>
</protein>
<dbReference type="Gene3D" id="3.40.50.2000">
    <property type="entry name" value="Glycogen Phosphorylase B"/>
    <property type="match status" value="2"/>
</dbReference>
<dbReference type="InterPro" id="IPR001296">
    <property type="entry name" value="Glyco_trans_1"/>
</dbReference>